<dbReference type="Proteomes" id="UP000032749">
    <property type="component" value="Chromosome"/>
</dbReference>
<proteinExistence type="predicted"/>
<dbReference type="AlphaFoldDB" id="R4YNJ9"/>
<protein>
    <submittedName>
        <fullName evidence="1">Uncharacterized protein</fullName>
    </submittedName>
</protein>
<dbReference type="OrthoDB" id="5735008at2"/>
<gene>
    <name evidence="1" type="ORF">OLEAN_C23460</name>
</gene>
<evidence type="ECO:0000313" key="1">
    <source>
        <dbReference type="EMBL" id="CCK76522.1"/>
    </source>
</evidence>
<evidence type="ECO:0000313" key="2">
    <source>
        <dbReference type="Proteomes" id="UP000032749"/>
    </source>
</evidence>
<dbReference type="EMBL" id="FO203512">
    <property type="protein sequence ID" value="CCK76522.1"/>
    <property type="molecule type" value="Genomic_DNA"/>
</dbReference>
<dbReference type="STRING" id="698738.OLEAN_C23460"/>
<dbReference type="KEGG" id="oai:OLEAN_C23460"/>
<keyword evidence="2" id="KW-1185">Reference proteome</keyword>
<sequence>MVDTWQPSEQITSISAKKLLGLASLINGKNTIEDDIKHLESADIELISSYLNAPQSAWLKAIEEFTDTQILDLCMLFTVGEMKFPTWTFGSKNPTIYFLRHLKAENRAAEKDFVRWLKKQTDNRYIPYGPALI</sequence>
<dbReference type="HOGENOM" id="CLU_1914116_0_0_6"/>
<name>R4YNJ9_OLEAN</name>
<organism evidence="1 2">
    <name type="scientific">Oleispira antarctica RB-8</name>
    <dbReference type="NCBI Taxonomy" id="698738"/>
    <lineage>
        <taxon>Bacteria</taxon>
        <taxon>Pseudomonadati</taxon>
        <taxon>Pseudomonadota</taxon>
        <taxon>Gammaproteobacteria</taxon>
        <taxon>Oceanospirillales</taxon>
        <taxon>Oceanospirillaceae</taxon>
        <taxon>Oleispira</taxon>
    </lineage>
</organism>
<accession>R4YNJ9</accession>
<reference evidence="1 2" key="1">
    <citation type="journal article" date="2013" name="Nat. Commun.">
        <title>Genome sequence and functional genomic analysis of the oil-degrading bacterium Oleispira antarctica.</title>
        <authorList>
            <person name="Kube M."/>
            <person name="Chernikova T.N."/>
            <person name="Al-Ramahi Y."/>
            <person name="Beloqui A."/>
            <person name="Lopez-Cortez N."/>
            <person name="Guazzaroni M.E."/>
            <person name="Heipieper H.J."/>
            <person name="Klages S."/>
            <person name="Kotsyurbenko O.R."/>
            <person name="Langer I."/>
            <person name="Nechitaylo T.Y."/>
            <person name="Lunsdorf H."/>
            <person name="Fernandez M."/>
            <person name="Juarez S."/>
            <person name="Ciordia S."/>
            <person name="Singer A."/>
            <person name="Kagan O."/>
            <person name="Egorova O."/>
            <person name="Petit P.A."/>
            <person name="Stogios P."/>
            <person name="Kim Y."/>
            <person name="Tchigvintsev A."/>
            <person name="Flick R."/>
            <person name="Denaro R."/>
            <person name="Genovese M."/>
            <person name="Albar J.P."/>
            <person name="Reva O.N."/>
            <person name="Martinez-Gomariz M."/>
            <person name="Tran H."/>
            <person name="Ferrer M."/>
            <person name="Savchenko A."/>
            <person name="Yakunin A.F."/>
            <person name="Yakimov M.M."/>
            <person name="Golyshina O.V."/>
            <person name="Reinhardt R."/>
            <person name="Golyshin P.N."/>
        </authorList>
    </citation>
    <scope>NUCLEOTIDE SEQUENCE [LARGE SCALE GENOMIC DNA]</scope>
</reference>